<keyword evidence="1" id="KW-1133">Transmembrane helix</keyword>
<reference evidence="3" key="1">
    <citation type="journal article" date="2020" name="Fungal Divers.">
        <title>Resolving the Mortierellaceae phylogeny through synthesis of multi-gene phylogenetics and phylogenomics.</title>
        <authorList>
            <person name="Vandepol N."/>
            <person name="Liber J."/>
            <person name="Desiro A."/>
            <person name="Na H."/>
            <person name="Kennedy M."/>
            <person name="Barry K."/>
            <person name="Grigoriev I.V."/>
            <person name="Miller A.N."/>
            <person name="O'Donnell K."/>
            <person name="Stajich J.E."/>
            <person name="Bonito G."/>
        </authorList>
    </citation>
    <scope>NUCLEOTIDE SEQUENCE</scope>
    <source>
        <strain evidence="3">CK1249</strain>
    </source>
</reference>
<dbReference type="GO" id="GO:0044284">
    <property type="term" value="C:mitochondrial crista junction"/>
    <property type="evidence" value="ECO:0007669"/>
    <property type="project" value="TreeGrafter"/>
</dbReference>
<keyword evidence="1" id="KW-0472">Membrane</keyword>
<keyword evidence="1" id="KW-0999">Mitochondrion inner membrane</keyword>
<keyword evidence="4" id="KW-1185">Reference proteome</keyword>
<gene>
    <name evidence="3" type="ORF">BGZ70_003026</name>
</gene>
<comment type="subcellular location">
    <subcellularLocation>
        <location evidence="1">Mitochondrion inner membrane</location>
    </subcellularLocation>
</comment>
<dbReference type="Pfam" id="PF09769">
    <property type="entry name" value="ApoO"/>
    <property type="match status" value="1"/>
</dbReference>
<dbReference type="AlphaFoldDB" id="A0A9P6IT33"/>
<protein>
    <recommendedName>
        <fullName evidence="1">MICOS complex subunit</fullName>
    </recommendedName>
</protein>
<dbReference type="EMBL" id="JAAAHY010001782">
    <property type="protein sequence ID" value="KAF9946799.1"/>
    <property type="molecule type" value="Genomic_DNA"/>
</dbReference>
<dbReference type="PANTHER" id="PTHR28268">
    <property type="entry name" value="MICOS SUBUNIT MIC26"/>
    <property type="match status" value="1"/>
</dbReference>
<dbReference type="PANTHER" id="PTHR28268:SF1">
    <property type="entry name" value="MICOS SUBUNIT MIC26"/>
    <property type="match status" value="1"/>
</dbReference>
<keyword evidence="1" id="KW-0496">Mitochondrion</keyword>
<dbReference type="GO" id="GO:0042407">
    <property type="term" value="P:cristae formation"/>
    <property type="evidence" value="ECO:0007669"/>
    <property type="project" value="InterPro"/>
</dbReference>
<evidence type="ECO:0000256" key="1">
    <source>
        <dbReference type="RuleBase" id="RU363021"/>
    </source>
</evidence>
<evidence type="ECO:0000313" key="4">
    <source>
        <dbReference type="Proteomes" id="UP000738359"/>
    </source>
</evidence>
<feature type="region of interest" description="Disordered" evidence="2">
    <location>
        <begin position="253"/>
        <end position="282"/>
    </location>
</feature>
<evidence type="ECO:0000256" key="2">
    <source>
        <dbReference type="SAM" id="MobiDB-lite"/>
    </source>
</evidence>
<comment type="caution">
    <text evidence="3">The sequence shown here is derived from an EMBL/GenBank/DDBJ whole genome shotgun (WGS) entry which is preliminary data.</text>
</comment>
<name>A0A9P6IT33_MORAP</name>
<accession>A0A9P6IT33</accession>
<comment type="function">
    <text evidence="1">Component of the MICOS complex, a large protein complex of the mitochondrial inner membrane that plays crucial roles in the maintenance of crista junctions, inner membrane architecture, and formation of contact sites to the outer membrane.</text>
</comment>
<dbReference type="InterPro" id="IPR019166">
    <property type="entry name" value="MIC26/MIC27"/>
</dbReference>
<keyword evidence="1" id="KW-0812">Transmembrane</keyword>
<comment type="subunit">
    <text evidence="1">Component of the mitochondrial contact site and cristae organizing system (MICOS) complex.</text>
</comment>
<dbReference type="Proteomes" id="UP000738359">
    <property type="component" value="Unassembled WGS sequence"/>
</dbReference>
<sequence length="282" mass="31365">MFRATQSLKTKSLVAIGASIGLLTSTTVALAEGKERKQKLPIYDEPEPEMMVKEEPTRLDEVLRAARKETDRQILGMKYHMQMVTNKVVDLEKEAESSIKSVLVKEEEVMPAALYVIVAGFAGSIVASRRNILLRFLTPVAFSAMAFGYFFPASSNRLIAQANQSDLSKYIPQDLQKQIRDLSGQVSANTTASSAQSTLTKAVEEVKQTAKEVKETLETKTDSAVVVAKETVEDVKEKVAELKQAVVAEVEKEKAKVEKKAEESDKEARLRKIREEDSRKRV</sequence>
<dbReference type="GO" id="GO:0061617">
    <property type="term" value="C:MICOS complex"/>
    <property type="evidence" value="ECO:0007669"/>
    <property type="project" value="UniProtKB-UniRule"/>
</dbReference>
<feature type="transmembrane region" description="Helical" evidence="1">
    <location>
        <begin position="132"/>
        <end position="151"/>
    </location>
</feature>
<evidence type="ECO:0000313" key="3">
    <source>
        <dbReference type="EMBL" id="KAF9946799.1"/>
    </source>
</evidence>
<feature type="transmembrane region" description="Helical" evidence="1">
    <location>
        <begin position="109"/>
        <end position="127"/>
    </location>
</feature>
<dbReference type="InterPro" id="IPR033181">
    <property type="entry name" value="Mic26_fungi"/>
</dbReference>
<dbReference type="OrthoDB" id="2399148at2759"/>
<organism evidence="3 4">
    <name type="scientific">Mortierella alpina</name>
    <name type="common">Oleaginous fungus</name>
    <name type="synonym">Mortierella renispora</name>
    <dbReference type="NCBI Taxonomy" id="64518"/>
    <lineage>
        <taxon>Eukaryota</taxon>
        <taxon>Fungi</taxon>
        <taxon>Fungi incertae sedis</taxon>
        <taxon>Mucoromycota</taxon>
        <taxon>Mortierellomycotina</taxon>
        <taxon>Mortierellomycetes</taxon>
        <taxon>Mortierellales</taxon>
        <taxon>Mortierellaceae</taxon>
        <taxon>Mortierella</taxon>
    </lineage>
</organism>
<proteinExistence type="predicted"/>